<keyword evidence="10" id="KW-1185">Reference proteome</keyword>
<reference key="1">
    <citation type="submission" date="2011-09" db="EMBL/GenBank/DDBJ databases">
        <title>Genomic characterization of the Taylorella genus.</title>
        <authorList>
            <person name="Hebert L."/>
            <person name="Moumen B."/>
            <person name="Pons N."/>
            <person name="Duquesne F."/>
            <person name="Breuil M.-F."/>
            <person name="Goux D."/>
            <person name="Batto J.-M."/>
            <person name="Renault P."/>
            <person name="Laugier C."/>
            <person name="Petry S."/>
        </authorList>
    </citation>
    <scope>NUCLEOTIDE SEQUENCE</scope>
    <source>
        <strain>MCE3</strain>
    </source>
</reference>
<feature type="transmembrane region" description="Helical" evidence="7">
    <location>
        <begin position="364"/>
        <end position="390"/>
    </location>
</feature>
<evidence type="ECO:0000256" key="4">
    <source>
        <dbReference type="ARBA" id="ARBA00022692"/>
    </source>
</evidence>
<dbReference type="PANTHER" id="PTHR30489">
    <property type="entry name" value="LIPOPROTEIN-RELEASING SYSTEM TRANSMEMBRANE PROTEIN LOLE"/>
    <property type="match status" value="1"/>
</dbReference>
<evidence type="ECO:0000313" key="10">
    <source>
        <dbReference type="Proteomes" id="UP000009284"/>
    </source>
</evidence>
<feature type="transmembrane region" description="Helical" evidence="7">
    <location>
        <begin position="277"/>
        <end position="299"/>
    </location>
</feature>
<dbReference type="GO" id="GO:0044874">
    <property type="term" value="P:lipoprotein localization to outer membrane"/>
    <property type="evidence" value="ECO:0007669"/>
    <property type="project" value="TreeGrafter"/>
</dbReference>
<dbReference type="AlphaFoldDB" id="G4Q9Z1"/>
<evidence type="ECO:0000256" key="2">
    <source>
        <dbReference type="ARBA" id="ARBA00005236"/>
    </source>
</evidence>
<dbReference type="STRING" id="1008459.TASI_1158"/>
<feature type="domain" description="ABC3 transporter permease C-terminal" evidence="8">
    <location>
        <begin position="280"/>
        <end position="400"/>
    </location>
</feature>
<sequence length="407" mass="45661">MRIGLLLNLVFKDLKHDWKVSFFVISALVAVIAPLLLLFSLKFGIVNQLQSQLLNDPNNLEIKIHGVKSNVSINKKWLEEKQNDKRIGFVIPMTRSLNMQANLRKDNKHFYNDVELIPTKANDPLIPKEIQLSTDTDLIINEIIAQKLDAKVGDIVGLYFGRTLEGRNQMANIKMKIVGIIKESYLTRPAAFVALPLLEAIEDYRDGFKLNKYIEKPSDGSERTKPRDRYAKARIYAKSLDDVAPLAAELRKEGIDSRTQADSIESVKSIDRVLNTVFLIIALTTIVGTILSLFGSFLANIERKRKDISLLSLYGFNRLGIRFFIVLQALILATTAYICSYLLYIVSSNIMNRVLGQNLDESTFVSLLLPEHILTGYGATVAISVLVALIGAQRAVKIQPSESLREA</sequence>
<dbReference type="RefSeq" id="WP_014111804.1">
    <property type="nucleotide sequence ID" value="NC_016043.1"/>
</dbReference>
<protein>
    <submittedName>
        <fullName evidence="9">ABC-type antimicrobial peptide transport system, permease component</fullName>
    </submittedName>
</protein>
<gene>
    <name evidence="9" type="ordered locus">TASI_1158</name>
</gene>
<evidence type="ECO:0000256" key="3">
    <source>
        <dbReference type="ARBA" id="ARBA00022475"/>
    </source>
</evidence>
<comment type="subcellular location">
    <subcellularLocation>
        <location evidence="1">Cell membrane</location>
        <topology evidence="1">Multi-pass membrane protein</topology>
    </subcellularLocation>
</comment>
<keyword evidence="5 7" id="KW-1133">Transmembrane helix</keyword>
<keyword evidence="4 7" id="KW-0812">Transmembrane</keyword>
<comment type="similarity">
    <text evidence="2">Belongs to the ABC-4 integral membrane protein family. LolC/E subfamily.</text>
</comment>
<keyword evidence="3" id="KW-1003">Cell membrane</keyword>
<evidence type="ECO:0000313" key="9">
    <source>
        <dbReference type="EMBL" id="AEP36910.1"/>
    </source>
</evidence>
<dbReference type="InterPro" id="IPR003838">
    <property type="entry name" value="ABC3_permease_C"/>
</dbReference>
<dbReference type="Pfam" id="PF02687">
    <property type="entry name" value="FtsX"/>
    <property type="match status" value="1"/>
</dbReference>
<dbReference type="HOGENOM" id="CLU_056171_0_0_4"/>
<accession>G4Q9Z1</accession>
<dbReference type="eggNOG" id="COG0577">
    <property type="taxonomic scope" value="Bacteria"/>
</dbReference>
<evidence type="ECO:0000259" key="8">
    <source>
        <dbReference type="Pfam" id="PF02687"/>
    </source>
</evidence>
<reference evidence="9 10" key="2">
    <citation type="journal article" date="2012" name="PLoS ONE">
        <title>Genomic characterization of the taylorella genus.</title>
        <authorList>
            <person name="Hebert L."/>
            <person name="Moumen B."/>
            <person name="Pons N."/>
            <person name="Duquesne F."/>
            <person name="Breuil M.F."/>
            <person name="Goux D."/>
            <person name="Batto J.M."/>
            <person name="Laugier C."/>
            <person name="Renault P."/>
            <person name="Petry S."/>
        </authorList>
    </citation>
    <scope>NUCLEOTIDE SEQUENCE [LARGE SCALE GENOMIC DNA]</scope>
    <source>
        <strain evidence="9 10">MCE3</strain>
    </source>
</reference>
<proteinExistence type="inferred from homology"/>
<evidence type="ECO:0000256" key="1">
    <source>
        <dbReference type="ARBA" id="ARBA00004651"/>
    </source>
</evidence>
<organism evidence="9 10">
    <name type="scientific">Taylorella asinigenitalis (strain MCE3)</name>
    <dbReference type="NCBI Taxonomy" id="1008459"/>
    <lineage>
        <taxon>Bacteria</taxon>
        <taxon>Pseudomonadati</taxon>
        <taxon>Pseudomonadota</taxon>
        <taxon>Betaproteobacteria</taxon>
        <taxon>Burkholderiales</taxon>
        <taxon>Alcaligenaceae</taxon>
        <taxon>Taylorella</taxon>
    </lineage>
</organism>
<dbReference type="Proteomes" id="UP000009284">
    <property type="component" value="Chromosome"/>
</dbReference>
<evidence type="ECO:0000256" key="5">
    <source>
        <dbReference type="ARBA" id="ARBA00022989"/>
    </source>
</evidence>
<dbReference type="GO" id="GO:0098797">
    <property type="term" value="C:plasma membrane protein complex"/>
    <property type="evidence" value="ECO:0007669"/>
    <property type="project" value="TreeGrafter"/>
</dbReference>
<dbReference type="InterPro" id="IPR051447">
    <property type="entry name" value="Lipoprotein-release_system"/>
</dbReference>
<dbReference type="PANTHER" id="PTHR30489:SF0">
    <property type="entry name" value="LIPOPROTEIN-RELEASING SYSTEM TRANSMEMBRANE PROTEIN LOLE"/>
    <property type="match status" value="1"/>
</dbReference>
<dbReference type="KEGG" id="tas:TASI_1158"/>
<dbReference type="EMBL" id="CP003059">
    <property type="protein sequence ID" value="AEP36910.1"/>
    <property type="molecule type" value="Genomic_DNA"/>
</dbReference>
<name>G4Q9Z1_TAYAM</name>
<feature type="transmembrane region" description="Helical" evidence="7">
    <location>
        <begin position="20"/>
        <end position="41"/>
    </location>
</feature>
<feature type="transmembrane region" description="Helical" evidence="7">
    <location>
        <begin position="319"/>
        <end position="344"/>
    </location>
</feature>
<dbReference type="OrthoDB" id="5410375at2"/>
<evidence type="ECO:0000256" key="6">
    <source>
        <dbReference type="ARBA" id="ARBA00023136"/>
    </source>
</evidence>
<keyword evidence="6 7" id="KW-0472">Membrane</keyword>
<evidence type="ECO:0000256" key="7">
    <source>
        <dbReference type="SAM" id="Phobius"/>
    </source>
</evidence>